<accession>A0A4Q2DPX8</accession>
<gene>
    <name evidence="1" type="ORF">EST38_g3693</name>
</gene>
<evidence type="ECO:0000313" key="1">
    <source>
        <dbReference type="EMBL" id="RXW22159.1"/>
    </source>
</evidence>
<sequence>MAVDSECSLGPVNWEVTLAPSTPATTSLPPRTRKSEYVRCGKQSISPNSRWYWPPPELDSVPYPDPKRREREWDTLWEEFDRAYNEAEEEEVVANMLVVS</sequence>
<dbReference type="EMBL" id="SDEE01000081">
    <property type="protein sequence ID" value="RXW22159.1"/>
    <property type="molecule type" value="Genomic_DNA"/>
</dbReference>
<dbReference type="Proteomes" id="UP000290288">
    <property type="component" value="Unassembled WGS sequence"/>
</dbReference>
<comment type="caution">
    <text evidence="1">The sequence shown here is derived from an EMBL/GenBank/DDBJ whole genome shotgun (WGS) entry which is preliminary data.</text>
</comment>
<evidence type="ECO:0000313" key="2">
    <source>
        <dbReference type="Proteomes" id="UP000290288"/>
    </source>
</evidence>
<name>A0A4Q2DPX8_9AGAR</name>
<keyword evidence="2" id="KW-1185">Reference proteome</keyword>
<protein>
    <submittedName>
        <fullName evidence="1">Uncharacterized protein</fullName>
    </submittedName>
</protein>
<dbReference type="AlphaFoldDB" id="A0A4Q2DPX8"/>
<proteinExistence type="predicted"/>
<organism evidence="1 2">
    <name type="scientific">Candolleomyces aberdarensis</name>
    <dbReference type="NCBI Taxonomy" id="2316362"/>
    <lineage>
        <taxon>Eukaryota</taxon>
        <taxon>Fungi</taxon>
        <taxon>Dikarya</taxon>
        <taxon>Basidiomycota</taxon>
        <taxon>Agaricomycotina</taxon>
        <taxon>Agaricomycetes</taxon>
        <taxon>Agaricomycetidae</taxon>
        <taxon>Agaricales</taxon>
        <taxon>Agaricineae</taxon>
        <taxon>Psathyrellaceae</taxon>
        <taxon>Candolleomyces</taxon>
    </lineage>
</organism>
<reference evidence="1 2" key="1">
    <citation type="submission" date="2019-01" db="EMBL/GenBank/DDBJ databases">
        <title>Draft genome sequence of Psathyrella aberdarensis IHI B618.</title>
        <authorList>
            <person name="Buettner E."/>
            <person name="Kellner H."/>
        </authorList>
    </citation>
    <scope>NUCLEOTIDE SEQUENCE [LARGE SCALE GENOMIC DNA]</scope>
    <source>
        <strain evidence="1 2">IHI B618</strain>
    </source>
</reference>